<dbReference type="OMA" id="HGHEVTK"/>
<comment type="function">
    <text evidence="9">Component of the cytochrome c oxidase, the last enzyme in the mitochondrial electron transport chain which drives oxidative phosphorylation.</text>
</comment>
<evidence type="ECO:0000256" key="5">
    <source>
        <dbReference type="ARBA" id="ARBA00022792"/>
    </source>
</evidence>
<dbReference type="PANTHER" id="PTHR10707">
    <property type="entry name" value="CYTOCHROME C OXIDASE SUBUNIT IV"/>
    <property type="match status" value="1"/>
</dbReference>
<keyword evidence="6 9" id="KW-1133">Transmembrane helix</keyword>
<evidence type="ECO:0000256" key="6">
    <source>
        <dbReference type="ARBA" id="ARBA00022989"/>
    </source>
</evidence>
<keyword evidence="7 9" id="KW-0496">Mitochondrion</keyword>
<evidence type="ECO:0000313" key="11">
    <source>
        <dbReference type="Proteomes" id="UP000594220"/>
    </source>
</evidence>
<protein>
    <recommendedName>
        <fullName evidence="9">Cytochrome c oxidase subunit 4</fullName>
    </recommendedName>
</protein>
<evidence type="ECO:0000256" key="1">
    <source>
        <dbReference type="ARBA" id="ARBA00004434"/>
    </source>
</evidence>
<dbReference type="GO" id="GO:0005829">
    <property type="term" value="C:cytosol"/>
    <property type="evidence" value="ECO:0007669"/>
    <property type="project" value="Ensembl"/>
</dbReference>
<keyword evidence="5 9" id="KW-0999">Mitochondrion inner membrane</keyword>
<evidence type="ECO:0000256" key="9">
    <source>
        <dbReference type="RuleBase" id="RU367145"/>
    </source>
</evidence>
<comment type="caution">
    <text evidence="9">Lacks conserved residue(s) required for the propagation of feature annotation.</text>
</comment>
<dbReference type="CDD" id="cd00922">
    <property type="entry name" value="Cyt_c_Oxidase_IV"/>
    <property type="match status" value="1"/>
</dbReference>
<dbReference type="InterPro" id="IPR036639">
    <property type="entry name" value="Cyt_c_oxidase_su4_sf"/>
</dbReference>
<dbReference type="UniPathway" id="UPA00705"/>
<comment type="similarity">
    <text evidence="3 9">Belongs to the cytochrome c oxidase IV family.</text>
</comment>
<keyword evidence="4 9" id="KW-0812">Transmembrane</keyword>
<keyword evidence="11" id="KW-1185">Reference proteome</keyword>
<dbReference type="GO" id="GO:0005654">
    <property type="term" value="C:nucleoplasm"/>
    <property type="evidence" value="ECO:0007669"/>
    <property type="project" value="Ensembl"/>
</dbReference>
<keyword evidence="8 9" id="KW-0472">Membrane</keyword>
<dbReference type="SUPFAM" id="SSF81406">
    <property type="entry name" value="Mitochondrial cytochrome c oxidase subunit IV"/>
    <property type="match status" value="1"/>
</dbReference>
<evidence type="ECO:0000256" key="4">
    <source>
        <dbReference type="ARBA" id="ARBA00022692"/>
    </source>
</evidence>
<dbReference type="Pfam" id="PF02936">
    <property type="entry name" value="COX4"/>
    <property type="match status" value="1"/>
</dbReference>
<evidence type="ECO:0000313" key="10">
    <source>
        <dbReference type="Ensembl" id="ENSCPRP00005009434.1"/>
    </source>
</evidence>
<dbReference type="Ensembl" id="ENSCPRT00005011102.1">
    <property type="protein sequence ID" value="ENSCPRP00005009434.1"/>
    <property type="gene ID" value="ENSCPRG00005006699.1"/>
</dbReference>
<reference evidence="10" key="1">
    <citation type="submission" date="2025-08" db="UniProtKB">
        <authorList>
            <consortium name="Ensembl"/>
        </authorList>
    </citation>
    <scope>IDENTIFICATION</scope>
</reference>
<accession>A0A7M4FUY2</accession>
<comment type="subunit">
    <text evidence="9">Component of the cytochrome c oxidase (complex IV, CIV), a multisubunit enzyme composed of 14 subunits.</text>
</comment>
<dbReference type="GO" id="GO:0005743">
    <property type="term" value="C:mitochondrial inner membrane"/>
    <property type="evidence" value="ECO:0007669"/>
    <property type="project" value="UniProtKB-SubCell"/>
</dbReference>
<dbReference type="FunFam" id="1.10.442.10:FF:000001">
    <property type="entry name" value="Cytochrome c oxidase subunit 4 isoform 1"/>
    <property type="match status" value="1"/>
</dbReference>
<dbReference type="PRINTS" id="PR01873">
    <property type="entry name" value="CYTCOXIDASE4"/>
</dbReference>
<dbReference type="Proteomes" id="UP000594220">
    <property type="component" value="Unplaced"/>
</dbReference>
<comment type="subcellular location">
    <subcellularLocation>
        <location evidence="1 9">Mitochondrion inner membrane</location>
        <topology evidence="1 9">Single-pass membrane protein</topology>
    </subcellularLocation>
</comment>
<reference evidence="10" key="2">
    <citation type="submission" date="2025-09" db="UniProtKB">
        <authorList>
            <consortium name="Ensembl"/>
        </authorList>
    </citation>
    <scope>IDENTIFICATION</scope>
</reference>
<evidence type="ECO:0000256" key="2">
    <source>
        <dbReference type="ARBA" id="ARBA00004673"/>
    </source>
</evidence>
<dbReference type="AlphaFoldDB" id="A0A7M4FUY2"/>
<dbReference type="InterPro" id="IPR013288">
    <property type="entry name" value="Cyt_c_oxidase_su4"/>
</dbReference>
<feature type="transmembrane region" description="Helical" evidence="9">
    <location>
        <begin position="124"/>
        <end position="142"/>
    </location>
</feature>
<dbReference type="InterPro" id="IPR004203">
    <property type="entry name" value="Cyt_c_oxidase_su4_fam"/>
</dbReference>
<comment type="pathway">
    <text evidence="2 9">Energy metabolism; oxidative phosphorylation.</text>
</comment>
<organism evidence="10 11">
    <name type="scientific">Crocodylus porosus</name>
    <name type="common">Saltwater crocodile</name>
    <name type="synonym">Estuarine crocodile</name>
    <dbReference type="NCBI Taxonomy" id="8502"/>
    <lineage>
        <taxon>Eukaryota</taxon>
        <taxon>Metazoa</taxon>
        <taxon>Chordata</taxon>
        <taxon>Craniata</taxon>
        <taxon>Vertebrata</taxon>
        <taxon>Euteleostomi</taxon>
        <taxon>Archelosauria</taxon>
        <taxon>Archosauria</taxon>
        <taxon>Crocodylia</taxon>
        <taxon>Longirostres</taxon>
        <taxon>Crocodylidae</taxon>
        <taxon>Crocodylus</taxon>
    </lineage>
</organism>
<evidence type="ECO:0000256" key="7">
    <source>
        <dbReference type="ARBA" id="ARBA00023128"/>
    </source>
</evidence>
<dbReference type="GO" id="GO:0045277">
    <property type="term" value="C:respiratory chain complex IV"/>
    <property type="evidence" value="ECO:0007669"/>
    <property type="project" value="Ensembl"/>
</dbReference>
<dbReference type="GeneTree" id="ENSGT00390000002407"/>
<dbReference type="PANTHER" id="PTHR10707:SF12">
    <property type="entry name" value="CYTOCHROME C OXIDASE SUBUNIT 4 ISOFORM 1, MITOCHONDRIAL"/>
    <property type="match status" value="1"/>
</dbReference>
<evidence type="ECO:0000256" key="3">
    <source>
        <dbReference type="ARBA" id="ARBA00008135"/>
    </source>
</evidence>
<name>A0A7M4FUY2_CROPO</name>
<dbReference type="Gene3D" id="1.10.442.10">
    <property type="entry name" value="Cytochrome c oxidase subunit IV"/>
    <property type="match status" value="1"/>
</dbReference>
<proteinExistence type="inferred from homology"/>
<dbReference type="GO" id="GO:0006123">
    <property type="term" value="P:mitochondrial electron transport, cytochrome c to oxygen"/>
    <property type="evidence" value="ECO:0007669"/>
    <property type="project" value="InterPro"/>
</dbReference>
<evidence type="ECO:0000256" key="8">
    <source>
        <dbReference type="ARBA" id="ARBA00023136"/>
    </source>
</evidence>
<feature type="transmembrane region" description="Helical" evidence="9">
    <location>
        <begin position="6"/>
        <end position="23"/>
    </location>
</feature>
<gene>
    <name evidence="10" type="primary">COX4I1</name>
</gene>
<sequence>MNLLSLTSNYLLFFFFLSHRMLASRAFSLVGKRAISTSICMRGHGQAVVVGTEDASLPVYVDVRNIPLPDAQYVKNLSVEQKALKEKEKASWNALSIDEKVALYRIKFNQSFAEMNKGTKEWKTIFGATAFFLGFCGLALIWEKKYVFTPVPHTLSEDWVAKQTKRMLDMRINPVEGISSKWDYEKNEWKK</sequence>